<dbReference type="InterPro" id="IPR010207">
    <property type="entry name" value="Elect_transpt_cplx_RnfB/RsxB"/>
</dbReference>
<dbReference type="HAMAP" id="MF_00463">
    <property type="entry name" value="RsxB_RnfB"/>
    <property type="match status" value="1"/>
</dbReference>
<evidence type="ECO:0000256" key="4">
    <source>
        <dbReference type="ARBA" id="ARBA00022737"/>
    </source>
</evidence>
<evidence type="ECO:0000256" key="1">
    <source>
        <dbReference type="ARBA" id="ARBA00022448"/>
    </source>
</evidence>
<evidence type="ECO:0000256" key="6">
    <source>
        <dbReference type="ARBA" id="ARBA00022982"/>
    </source>
</evidence>
<name>A0A9X1KVT6_9BACT</name>
<evidence type="ECO:0000256" key="8">
    <source>
        <dbReference type="ARBA" id="ARBA00023014"/>
    </source>
</evidence>
<feature type="domain" description="4Fe-4S ferredoxin-type" evidence="11">
    <location>
        <begin position="161"/>
        <end position="190"/>
    </location>
</feature>
<dbReference type="InterPro" id="IPR007202">
    <property type="entry name" value="4Fe-4S_dom"/>
</dbReference>
<comment type="caution">
    <text evidence="10">Lacks conserved residue(s) required for the propagation of feature annotation.</text>
</comment>
<dbReference type="Gene3D" id="3.30.70.20">
    <property type="match status" value="1"/>
</dbReference>
<keyword evidence="6 10" id="KW-0249">Electron transport</keyword>
<comment type="subunit">
    <text evidence="10">The complex is composed of six subunits: RnfA, RnfB, RnfC, RnfD, RnfE and RnfG.</text>
</comment>
<feature type="binding site" evidence="10">
    <location>
        <position position="170"/>
    </location>
    <ligand>
        <name>[4Fe-4S] cluster</name>
        <dbReference type="ChEBI" id="CHEBI:49883"/>
        <label>3</label>
    </ligand>
</feature>
<proteinExistence type="inferred from homology"/>
<dbReference type="PANTHER" id="PTHR43560:SF1">
    <property type="entry name" value="ION-TRANSLOCATING OXIDOREDUCTASE COMPLEX SUBUNIT B"/>
    <property type="match status" value="1"/>
</dbReference>
<feature type="domain" description="4Fe-4S" evidence="12">
    <location>
        <begin position="31"/>
        <end position="90"/>
    </location>
</feature>
<feature type="binding site" evidence="10">
    <location>
        <position position="136"/>
    </location>
    <ligand>
        <name>[4Fe-4S] cluster</name>
        <dbReference type="ChEBI" id="CHEBI:49883"/>
        <label>2</label>
    </ligand>
</feature>
<dbReference type="Proteomes" id="UP001139409">
    <property type="component" value="Unassembled WGS sequence"/>
</dbReference>
<feature type="binding site" evidence="10">
    <location>
        <position position="176"/>
    </location>
    <ligand>
        <name>[4Fe-4S] cluster</name>
        <dbReference type="ChEBI" id="CHEBI:49883"/>
        <label>3</label>
    </ligand>
</feature>
<evidence type="ECO:0000256" key="5">
    <source>
        <dbReference type="ARBA" id="ARBA00022967"/>
    </source>
</evidence>
<dbReference type="SUPFAM" id="SSF54862">
    <property type="entry name" value="4Fe-4S ferredoxins"/>
    <property type="match status" value="2"/>
</dbReference>
<dbReference type="PROSITE" id="PS00198">
    <property type="entry name" value="4FE4S_FER_1"/>
    <property type="match status" value="1"/>
</dbReference>
<feature type="binding site" evidence="10">
    <location>
        <position position="140"/>
    </location>
    <ligand>
        <name>[4Fe-4S] cluster</name>
        <dbReference type="ChEBI" id="CHEBI:49883"/>
        <label>2</label>
    </ligand>
</feature>
<keyword evidence="3 10" id="KW-0479">Metal-binding</keyword>
<evidence type="ECO:0000259" key="12">
    <source>
        <dbReference type="PROSITE" id="PS51656"/>
    </source>
</evidence>
<dbReference type="PANTHER" id="PTHR43560">
    <property type="entry name" value="ION-TRANSLOCATING OXIDOREDUCTASE COMPLEX SUBUNIT B"/>
    <property type="match status" value="1"/>
</dbReference>
<dbReference type="Pfam" id="PF04060">
    <property type="entry name" value="FeS"/>
    <property type="match status" value="1"/>
</dbReference>
<feature type="binding site" evidence="10">
    <location>
        <position position="180"/>
    </location>
    <ligand>
        <name>[4Fe-4S] cluster</name>
        <dbReference type="ChEBI" id="CHEBI:49883"/>
        <label>2</label>
    </ligand>
</feature>
<evidence type="ECO:0000256" key="10">
    <source>
        <dbReference type="HAMAP-Rule" id="MF_00463"/>
    </source>
</evidence>
<accession>A0A9X1KVT6</accession>
<evidence type="ECO:0000256" key="2">
    <source>
        <dbReference type="ARBA" id="ARBA00022485"/>
    </source>
</evidence>
<dbReference type="Gene3D" id="1.10.15.40">
    <property type="entry name" value="Electron transport complex subunit B, putative Fe-S cluster"/>
    <property type="match status" value="1"/>
</dbReference>
<dbReference type="InterPro" id="IPR050395">
    <property type="entry name" value="4Fe4S_Ferredoxin_RnfB"/>
</dbReference>
<evidence type="ECO:0000313" key="14">
    <source>
        <dbReference type="Proteomes" id="UP001139409"/>
    </source>
</evidence>
<feature type="binding site" evidence="10">
    <location>
        <position position="73"/>
    </location>
    <ligand>
        <name>[4Fe-4S] cluster</name>
        <dbReference type="ChEBI" id="CHEBI:49883"/>
        <label>1</label>
    </ligand>
</feature>
<feature type="region of interest" description="Hydrophobic" evidence="10">
    <location>
        <begin position="1"/>
        <end position="25"/>
    </location>
</feature>
<dbReference type="GO" id="GO:0009055">
    <property type="term" value="F:electron transfer activity"/>
    <property type="evidence" value="ECO:0007669"/>
    <property type="project" value="InterPro"/>
</dbReference>
<dbReference type="GO" id="GO:0046872">
    <property type="term" value="F:metal ion binding"/>
    <property type="evidence" value="ECO:0007669"/>
    <property type="project" value="UniProtKB-KW"/>
</dbReference>
<keyword evidence="5 10" id="KW-1278">Translocase</keyword>
<feature type="binding site" evidence="10">
    <location>
        <position position="150"/>
    </location>
    <ligand>
        <name>[4Fe-4S] cluster</name>
        <dbReference type="ChEBI" id="CHEBI:49883"/>
        <label>3</label>
    </ligand>
</feature>
<keyword evidence="14" id="KW-1185">Reference proteome</keyword>
<feature type="binding site" evidence="10">
    <location>
        <position position="173"/>
    </location>
    <ligand>
        <name>[4Fe-4S] cluster</name>
        <dbReference type="ChEBI" id="CHEBI:49883"/>
        <label>3</label>
    </ligand>
</feature>
<feature type="binding site" evidence="10">
    <location>
        <position position="51"/>
    </location>
    <ligand>
        <name>[4Fe-4S] cluster</name>
        <dbReference type="ChEBI" id="CHEBI:49883"/>
        <label>1</label>
    </ligand>
</feature>
<organism evidence="13 14">
    <name type="scientific">Fulvivirga sedimenti</name>
    <dbReference type="NCBI Taxonomy" id="2879465"/>
    <lineage>
        <taxon>Bacteria</taxon>
        <taxon>Pseudomonadati</taxon>
        <taxon>Bacteroidota</taxon>
        <taxon>Cytophagia</taxon>
        <taxon>Cytophagales</taxon>
        <taxon>Fulvivirgaceae</taxon>
        <taxon>Fulvivirga</taxon>
    </lineage>
</organism>
<dbReference type="RefSeq" id="WP_225697135.1">
    <property type="nucleotide sequence ID" value="NZ_JAIXNE010000001.1"/>
</dbReference>
<comment type="subcellular location">
    <subcellularLocation>
        <location evidence="10">Cell membrane</location>
    </subcellularLocation>
</comment>
<dbReference type="EMBL" id="JAIXNE010000001">
    <property type="protein sequence ID" value="MCA6074030.1"/>
    <property type="molecule type" value="Genomic_DNA"/>
</dbReference>
<keyword evidence="8 10" id="KW-0411">Iron-sulfur</keyword>
<dbReference type="GO" id="GO:0005886">
    <property type="term" value="C:plasma membrane"/>
    <property type="evidence" value="ECO:0007669"/>
    <property type="project" value="UniProtKB-SubCell"/>
</dbReference>
<dbReference type="GO" id="GO:0051539">
    <property type="term" value="F:4 iron, 4 sulfur cluster binding"/>
    <property type="evidence" value="ECO:0007669"/>
    <property type="project" value="UniProtKB-UniRule"/>
</dbReference>
<dbReference type="GO" id="GO:0022900">
    <property type="term" value="P:electron transport chain"/>
    <property type="evidence" value="ECO:0007669"/>
    <property type="project" value="UniProtKB-UniRule"/>
</dbReference>
<comment type="caution">
    <text evidence="13">The sequence shown here is derived from an EMBL/GenBank/DDBJ whole genome shotgun (WGS) entry which is preliminary data.</text>
</comment>
<keyword evidence="10" id="KW-1003">Cell membrane</keyword>
<keyword evidence="7 10" id="KW-0408">Iron</keyword>
<dbReference type="EC" id="7.-.-.-" evidence="10"/>
<evidence type="ECO:0000256" key="9">
    <source>
        <dbReference type="ARBA" id="ARBA00023136"/>
    </source>
</evidence>
<dbReference type="PROSITE" id="PS51379">
    <property type="entry name" value="4FE4S_FER_2"/>
    <property type="match status" value="1"/>
</dbReference>
<dbReference type="PROSITE" id="PS51656">
    <property type="entry name" value="4FE4S"/>
    <property type="match status" value="1"/>
</dbReference>
<feature type="binding site" evidence="10">
    <location>
        <position position="48"/>
    </location>
    <ligand>
        <name>[4Fe-4S] cluster</name>
        <dbReference type="ChEBI" id="CHEBI:49883"/>
        <label>1</label>
    </ligand>
</feature>
<keyword evidence="1 10" id="KW-0813">Transport</keyword>
<protein>
    <recommendedName>
        <fullName evidence="10">Ion-translocating oxidoreductase complex subunit B</fullName>
        <ecNumber evidence="10">7.-.-.-</ecNumber>
    </recommendedName>
    <alternativeName>
        <fullName evidence="10">Rnf electron transport complex subunit B</fullName>
    </alternativeName>
</protein>
<evidence type="ECO:0000256" key="7">
    <source>
        <dbReference type="ARBA" id="ARBA00023004"/>
    </source>
</evidence>
<keyword evidence="9 10" id="KW-0472">Membrane</keyword>
<sequence length="288" mass="30452">MTLLISLLALGGLTLLLALMLILANKKLYVYEDPRIDRVEEMLPHANCGACGFPGCRPFAEALVSGVVLPGKCTVSTTEGREAIAQYLGVDAGSEEKQVARLACAGGINVARNRASYEGLKSCQAASLISGGGKGCFWGCLGYGDCDVVCDFDAISMNEFSLPVVDEDKCTACGDCVEACPKDLFSIQPVSNRLWVACKNLEAGDAVLEDCEVGCTACGKCAMDAPGDLIIIQDNIPVINYSLNLQSQAPIQRCPTGAIVWIDEKEGVIKGAESKKIIRKGELKMGAS</sequence>
<keyword evidence="2 10" id="KW-0004">4Fe-4S</keyword>
<comment type="function">
    <text evidence="10">Part of a membrane-bound complex that couples electron transfer with translocation of ions across the membrane.</text>
</comment>
<evidence type="ECO:0000256" key="3">
    <source>
        <dbReference type="ARBA" id="ARBA00022723"/>
    </source>
</evidence>
<dbReference type="AlphaFoldDB" id="A0A9X1KVT6"/>
<evidence type="ECO:0000259" key="11">
    <source>
        <dbReference type="PROSITE" id="PS51379"/>
    </source>
</evidence>
<dbReference type="InterPro" id="IPR017900">
    <property type="entry name" value="4Fe4S_Fe_S_CS"/>
</dbReference>
<dbReference type="InterPro" id="IPR017896">
    <property type="entry name" value="4Fe4S_Fe-S-bd"/>
</dbReference>
<feature type="binding site" evidence="10">
    <location>
        <position position="146"/>
    </location>
    <ligand>
        <name>[4Fe-4S] cluster</name>
        <dbReference type="ChEBI" id="CHEBI:49883"/>
        <label>2</label>
    </ligand>
</feature>
<comment type="similarity">
    <text evidence="10">Belongs to the 4Fe4S bacterial-type ferredoxin family. RnfB subfamily.</text>
</comment>
<keyword evidence="4 10" id="KW-0677">Repeat</keyword>
<comment type="cofactor">
    <cofactor evidence="10">
        <name>[4Fe-4S] cluster</name>
        <dbReference type="ChEBI" id="CHEBI:49883"/>
    </cofactor>
    <text evidence="10">Binds 3 [4Fe-4S] clusters.</text>
</comment>
<gene>
    <name evidence="10" type="primary">rnfB</name>
    <name evidence="13" type="ORF">LDX50_04075</name>
</gene>
<dbReference type="Pfam" id="PF00037">
    <property type="entry name" value="Fer4"/>
    <property type="match status" value="1"/>
</dbReference>
<reference evidence="13" key="1">
    <citation type="submission" date="2021-09" db="EMBL/GenBank/DDBJ databases">
        <title>Fulvivirga sp. isolated from coastal sediment.</title>
        <authorList>
            <person name="Yu H."/>
        </authorList>
    </citation>
    <scope>NUCLEOTIDE SEQUENCE</scope>
    <source>
        <strain evidence="13">1062</strain>
    </source>
</reference>
<evidence type="ECO:0000313" key="13">
    <source>
        <dbReference type="EMBL" id="MCA6074030.1"/>
    </source>
</evidence>
<feature type="binding site" evidence="10">
    <location>
        <position position="56"/>
    </location>
    <ligand>
        <name>[4Fe-4S] cluster</name>
        <dbReference type="ChEBI" id="CHEBI:49883"/>
        <label>1</label>
    </ligand>
</feature>